<dbReference type="SMART" id="SM01411">
    <property type="entry name" value="Ephrin_rec_like"/>
    <property type="match status" value="2"/>
</dbReference>
<dbReference type="Gene3D" id="2.130.10.130">
    <property type="entry name" value="Integrin alpha, N-terminal"/>
    <property type="match status" value="2"/>
</dbReference>
<dbReference type="EMBL" id="CAMXCT020000718">
    <property type="protein sequence ID" value="CAL1135840.1"/>
    <property type="molecule type" value="Genomic_DNA"/>
</dbReference>
<gene>
    <name evidence="5" type="ORF">C1SCF055_LOCUS10157</name>
</gene>
<protein>
    <submittedName>
        <fullName evidence="5">Uncharacterized protein</fullName>
    </submittedName>
</protein>
<dbReference type="PANTHER" id="PTHR46580">
    <property type="entry name" value="SENSOR KINASE-RELATED"/>
    <property type="match status" value="1"/>
</dbReference>
<evidence type="ECO:0000313" key="5">
    <source>
        <dbReference type="EMBL" id="CAI3982465.1"/>
    </source>
</evidence>
<dbReference type="InterPro" id="IPR013517">
    <property type="entry name" value="FG-GAP"/>
</dbReference>
<keyword evidence="3" id="KW-0472">Membrane</keyword>
<evidence type="ECO:0000256" key="2">
    <source>
        <dbReference type="SAM" id="MobiDB-lite"/>
    </source>
</evidence>
<feature type="region of interest" description="Disordered" evidence="2">
    <location>
        <begin position="1364"/>
        <end position="1385"/>
    </location>
</feature>
<name>A0A9P1C1D7_9DINO</name>
<keyword evidence="1 4" id="KW-0732">Signal</keyword>
<dbReference type="SUPFAM" id="SSF69318">
    <property type="entry name" value="Integrin alpha N-terminal domain"/>
    <property type="match status" value="3"/>
</dbReference>
<keyword evidence="3" id="KW-0812">Transmembrane</keyword>
<feature type="transmembrane region" description="Helical" evidence="3">
    <location>
        <begin position="1023"/>
        <end position="1056"/>
    </location>
</feature>
<proteinExistence type="predicted"/>
<dbReference type="EMBL" id="CAMXCT010000718">
    <property type="protein sequence ID" value="CAI3982465.1"/>
    <property type="molecule type" value="Genomic_DNA"/>
</dbReference>
<keyword evidence="3" id="KW-1133">Transmembrane helix</keyword>
<feature type="signal peptide" evidence="4">
    <location>
        <begin position="1"/>
        <end position="19"/>
    </location>
</feature>
<evidence type="ECO:0000313" key="6">
    <source>
        <dbReference type="EMBL" id="CAL4769777.1"/>
    </source>
</evidence>
<dbReference type="EMBL" id="CAMXCT030000718">
    <property type="protein sequence ID" value="CAL4769777.1"/>
    <property type="molecule type" value="Genomic_DNA"/>
</dbReference>
<dbReference type="InterPro" id="IPR028994">
    <property type="entry name" value="Integrin_alpha_N"/>
</dbReference>
<feature type="transmembrane region" description="Helical" evidence="3">
    <location>
        <begin position="903"/>
        <end position="926"/>
    </location>
</feature>
<sequence>MAMRFSCLVFLLLWWDASTEDVIPWCLRSGSSCHGNKWTMKNVENVSHYLPNASLLAHPLRLADWDMDGDLDVVVLMEDGLWLYKMIEIGQSFSGPFELNSSTLNVNENSYLEVADFNGDGYPDVLIAEQLPSPPDRQDWCKEEGKIRYFEQWPSSLGMELNERTGSENPFNHIKIPCSDQYTNLQLVDWNADGALDLFVYSPHTMAAFLPSGAPSSIKVLYFESQDGDLVEATNRYFKDLDFSIAKEGYVKEVRLADWDGDGDQDMLLLCKQCKHSSCKIILSYIEQLADGSLVLMPDGWQHISLQHDARLLQMVDWNRDNISDLVVSDRIFQRNPSAAASFTRRKGAQNPFGGLAFSSGEPHLVDWDGDGDLDLLVVERYNVTHPKIRIFELLDTGELVEMTIKYDHIPLVTSYGPSGLQFFDWNNDGDVDLAVLTPNGVLDFFDNHNGVLSERPHLSMRISGVPDTAMLSISTIFHMGDWDGDGDFDVILGPVTSRFHAYSETDSYTTGYYLEQVNGTLIYRPDHPLVTAFASVGKERDLSWKILDCDGDGNLDIIRFQMRPTFPLRFVPTDIDIPESDSLEVNFLTGPFVGSCSQQKGKLKCDNSCFKGPAAYTRLEVGEHGHLTAGDWDGDGDLDILGIAAGHNSPLIFFDQNYCLPPTPCSGIGRCMASGRCACGKERDLEDCSGCSASHYTVSKTPGLSLVHRCAPCPMNNNQVCAGRGVCVDDIYARAVGNSWDLGNGSCVCAAASFHGTDQFFRQTCAEGTCPGGFQEVHMPAERLKHPKIKTCLACQVCNPGTSAPAGGRCESCHPGNFSTEGSDFCRPCPAGTESQTVGAIECNSCPAGTFAPLGSAVCQICPEGAISGSGSATCEPCNSQSIFWVHTDSENLSCIRPSEQYLILLLFFASSSVCCFFVATALAYRIAVSDISTQNDGAVVTTHGAHRVLQASSVTLVQAKATHVPDLSTPCSAEFISDERLKLYRDLEVGDAIKSAESSVGWLVLGVGTALRQTGYLQVPLMIWITASLVSAILSAATGLLTSATIGLALFFAVVSVATQQLWHQYVGAQTPISKSRLVFLKKIQTAEKLVDRGAARGVGYPELLSFYEFFQSFIKHRSMYYVSSNLVVPLTEKNKVSFSELVGPKLLTWFVSHFWGMAVPHFMESIQHHAMQVADQDRLSYWVCTFSIRQHGESVVQEEVGHGVIEQSSFYYAMWDANCCGTALVLDSKVRTLRRIWCLFEVFQTFRHEKEQSECAKTAESALCKPFEGLLLCTSTGVLSKGAGGTDVCMAIAKKLASIDLQAAESSKDQDKTLIFDLIERSGGFAPMNACVQKSIRQALLKVHSRFERDFSELVDTLNTSAPSASSGGARSSNGCSRILSI</sequence>
<reference evidence="6 7" key="2">
    <citation type="submission" date="2024-05" db="EMBL/GenBank/DDBJ databases">
        <authorList>
            <person name="Chen Y."/>
            <person name="Shah S."/>
            <person name="Dougan E. K."/>
            <person name="Thang M."/>
            <person name="Chan C."/>
        </authorList>
    </citation>
    <scope>NUCLEOTIDE SEQUENCE [LARGE SCALE GENOMIC DNA]</scope>
</reference>
<evidence type="ECO:0000256" key="1">
    <source>
        <dbReference type="ARBA" id="ARBA00022729"/>
    </source>
</evidence>
<dbReference type="InterPro" id="IPR009030">
    <property type="entry name" value="Growth_fac_rcpt_cys_sf"/>
</dbReference>
<dbReference type="PANTHER" id="PTHR46580:SF4">
    <property type="entry name" value="ATP_GTP-BINDING PROTEIN"/>
    <property type="match status" value="1"/>
</dbReference>
<dbReference type="Pfam" id="PF13517">
    <property type="entry name" value="FG-GAP_3"/>
    <property type="match status" value="2"/>
</dbReference>
<dbReference type="Proteomes" id="UP001152797">
    <property type="component" value="Unassembled WGS sequence"/>
</dbReference>
<organism evidence="5">
    <name type="scientific">Cladocopium goreaui</name>
    <dbReference type="NCBI Taxonomy" id="2562237"/>
    <lineage>
        <taxon>Eukaryota</taxon>
        <taxon>Sar</taxon>
        <taxon>Alveolata</taxon>
        <taxon>Dinophyceae</taxon>
        <taxon>Suessiales</taxon>
        <taxon>Symbiodiniaceae</taxon>
        <taxon>Cladocopium</taxon>
    </lineage>
</organism>
<comment type="caution">
    <text evidence="5">The sequence shown here is derived from an EMBL/GenBank/DDBJ whole genome shotgun (WGS) entry which is preliminary data.</text>
</comment>
<dbReference type="Gene3D" id="2.10.50.10">
    <property type="entry name" value="Tumor Necrosis Factor Receptor, subunit A, domain 2"/>
    <property type="match status" value="1"/>
</dbReference>
<feature type="chain" id="PRO_5043269974" evidence="4">
    <location>
        <begin position="20"/>
        <end position="1385"/>
    </location>
</feature>
<reference evidence="5" key="1">
    <citation type="submission" date="2022-10" db="EMBL/GenBank/DDBJ databases">
        <authorList>
            <person name="Chen Y."/>
            <person name="Dougan E. K."/>
            <person name="Chan C."/>
            <person name="Rhodes N."/>
            <person name="Thang M."/>
        </authorList>
    </citation>
    <scope>NUCLEOTIDE SEQUENCE</scope>
</reference>
<accession>A0A9P1C1D7</accession>
<keyword evidence="7" id="KW-1185">Reference proteome</keyword>
<dbReference type="SUPFAM" id="SSF57184">
    <property type="entry name" value="Growth factor receptor domain"/>
    <property type="match status" value="1"/>
</dbReference>
<evidence type="ECO:0000256" key="4">
    <source>
        <dbReference type="SAM" id="SignalP"/>
    </source>
</evidence>
<dbReference type="OrthoDB" id="439917at2759"/>
<evidence type="ECO:0000256" key="3">
    <source>
        <dbReference type="SAM" id="Phobius"/>
    </source>
</evidence>
<evidence type="ECO:0000313" key="7">
    <source>
        <dbReference type="Proteomes" id="UP001152797"/>
    </source>
</evidence>